<evidence type="ECO:0000256" key="2">
    <source>
        <dbReference type="SAM" id="SignalP"/>
    </source>
</evidence>
<evidence type="ECO:0000256" key="1">
    <source>
        <dbReference type="SAM" id="MobiDB-lite"/>
    </source>
</evidence>
<dbReference type="Pfam" id="PF03713">
    <property type="entry name" value="DUF305"/>
    <property type="match status" value="1"/>
</dbReference>
<dbReference type="EMBL" id="JAERRF010000002">
    <property type="protein sequence ID" value="MBL1095567.1"/>
    <property type="molecule type" value="Genomic_DNA"/>
</dbReference>
<dbReference type="Gene3D" id="1.20.1260.10">
    <property type="match status" value="1"/>
</dbReference>
<name>A0ABS1N662_9ACTN</name>
<dbReference type="Proteomes" id="UP000634229">
    <property type="component" value="Unassembled WGS sequence"/>
</dbReference>
<accession>A0ABS1N662</accession>
<dbReference type="PANTHER" id="PTHR36933">
    <property type="entry name" value="SLL0788 PROTEIN"/>
    <property type="match status" value="1"/>
</dbReference>
<feature type="region of interest" description="Disordered" evidence="1">
    <location>
        <begin position="36"/>
        <end position="56"/>
    </location>
</feature>
<evidence type="ECO:0000313" key="5">
    <source>
        <dbReference type="Proteomes" id="UP000634229"/>
    </source>
</evidence>
<feature type="compositionally biased region" description="Polar residues" evidence="1">
    <location>
        <begin position="46"/>
        <end position="56"/>
    </location>
</feature>
<feature type="compositionally biased region" description="Basic and acidic residues" evidence="1">
    <location>
        <begin position="36"/>
        <end position="45"/>
    </location>
</feature>
<evidence type="ECO:0000313" key="4">
    <source>
        <dbReference type="EMBL" id="MBL1095567.1"/>
    </source>
</evidence>
<dbReference type="InterPro" id="IPR005183">
    <property type="entry name" value="DUF305_CopM-like"/>
</dbReference>
<feature type="chain" id="PRO_5045873984" evidence="2">
    <location>
        <begin position="31"/>
        <end position="218"/>
    </location>
</feature>
<keyword evidence="5" id="KW-1185">Reference proteome</keyword>
<feature type="domain" description="DUF305" evidence="3">
    <location>
        <begin position="63"/>
        <end position="215"/>
    </location>
</feature>
<evidence type="ECO:0000259" key="3">
    <source>
        <dbReference type="Pfam" id="PF03713"/>
    </source>
</evidence>
<feature type="signal peptide" evidence="2">
    <location>
        <begin position="1"/>
        <end position="30"/>
    </location>
</feature>
<gene>
    <name evidence="4" type="ORF">JK363_02515</name>
</gene>
<keyword evidence="2" id="KW-0732">Signal</keyword>
<dbReference type="PANTHER" id="PTHR36933:SF1">
    <property type="entry name" value="SLL0788 PROTEIN"/>
    <property type="match status" value="1"/>
</dbReference>
<comment type="caution">
    <text evidence="4">The sequence shown here is derived from an EMBL/GenBank/DDBJ whole genome shotgun (WGS) entry which is preliminary data.</text>
</comment>
<dbReference type="RefSeq" id="WP_201870993.1">
    <property type="nucleotide sequence ID" value="NZ_JAERRF010000002.1"/>
</dbReference>
<proteinExistence type="predicted"/>
<dbReference type="InterPro" id="IPR012347">
    <property type="entry name" value="Ferritin-like"/>
</dbReference>
<organism evidence="4 5">
    <name type="scientific">Streptomyces coffeae</name>
    <dbReference type="NCBI Taxonomy" id="621382"/>
    <lineage>
        <taxon>Bacteria</taxon>
        <taxon>Bacillati</taxon>
        <taxon>Actinomycetota</taxon>
        <taxon>Actinomycetes</taxon>
        <taxon>Kitasatosporales</taxon>
        <taxon>Streptomycetaceae</taxon>
        <taxon>Streptomyces</taxon>
    </lineage>
</organism>
<reference evidence="4 5" key="1">
    <citation type="submission" date="2021-01" db="EMBL/GenBank/DDBJ databases">
        <title>WGS of actinomycetes isolated from Thailand.</title>
        <authorList>
            <person name="Thawai C."/>
        </authorList>
    </citation>
    <scope>NUCLEOTIDE SEQUENCE [LARGE SCALE GENOMIC DNA]</scope>
    <source>
        <strain evidence="4 5">CA1R205</strain>
    </source>
</reference>
<sequence length="218" mass="23189">MTAITHAPRGPLRRRLAVVSAAVAAGLLLAACGGQDGKEGAEHGSAHSSATTRSTNGAFNGADVHFAQMMIPHHQQALEMARLAPGRASDAQVKQLAARIEKAQDPEIRTMSSWLKSWGKPQPTPADGMPGMDHGSGDGHDMDGMMSQKEMDRLKAAKGVTFDRDFARLMIEHHKGAIAMAKDEQKDGRNAAAKKLAGDIITGQSAEVTTLHTILDRL</sequence>
<protein>
    <submittedName>
        <fullName evidence="4">DUF305 domain-containing protein</fullName>
    </submittedName>
</protein>